<protein>
    <submittedName>
        <fullName evidence="1">Uncharacterized protein</fullName>
    </submittedName>
</protein>
<name>A0ABQ9IJI9_9NEOP</name>
<accession>A0ABQ9IJI9</accession>
<dbReference type="EMBL" id="JARBHB010000001">
    <property type="protein sequence ID" value="KAJ8896018.1"/>
    <property type="molecule type" value="Genomic_DNA"/>
</dbReference>
<dbReference type="Proteomes" id="UP001159363">
    <property type="component" value="Chromosome 1"/>
</dbReference>
<keyword evidence="2" id="KW-1185">Reference proteome</keyword>
<comment type="caution">
    <text evidence="1">The sequence shown here is derived from an EMBL/GenBank/DDBJ whole genome shotgun (WGS) entry which is preliminary data.</text>
</comment>
<sequence length="497" mass="54885">MSSTQLLEESSRVFIDEAGPSGLPCPLTSPIAAASPRDEYSERTLDRYSDLDFQDWPSSRLSGVKLYDWQQILPNSPNRGKLRPTKIALSLVSLSYFLCWLYYSLPTKESRVSIPGRVTPGFPHVRNVPNDSAGRRVFSGMSCFPRPCIPALLHSRLVSPSSAVKTSMLRATQISSLAQLQALALCQQDCLSRDGPLSRQSSFWRIVRPCGAGVRRQRSDELAEHRVKVAVTRRSEICGLRISSWWKKFVKSELLQSFKEKRNASRLDLDQDNLLTANNIRLSYAVRHVIKKEKLPGKTVIWRGQGDGRRTSSGDARVYAEQELGESCTPPSPPPRLEQVHPSCISVAGELFWSREAQFSRSSPVNSARTKAKLGSIPAGGTRIFTCGKRGGGFRLPVGFLGSLPFPRPVLWSSSLLSAWAVKIVEGKLGSEVLSLQDTQFLLPSVIPTDITEGIKFSVAEEKKECISSYPHDRGVGSARRTPNLGNMHALPVGVNV</sequence>
<gene>
    <name evidence="1" type="ORF">PR048_001359</name>
</gene>
<proteinExistence type="predicted"/>
<reference evidence="1 2" key="1">
    <citation type="submission" date="2023-02" db="EMBL/GenBank/DDBJ databases">
        <title>LHISI_Scaffold_Assembly.</title>
        <authorList>
            <person name="Stuart O.P."/>
            <person name="Cleave R."/>
            <person name="Magrath M.J.L."/>
            <person name="Mikheyev A.S."/>
        </authorList>
    </citation>
    <scope>NUCLEOTIDE SEQUENCE [LARGE SCALE GENOMIC DNA]</scope>
    <source>
        <strain evidence="1">Daus_M_001</strain>
        <tissue evidence="1">Leg muscle</tissue>
    </source>
</reference>
<evidence type="ECO:0000313" key="1">
    <source>
        <dbReference type="EMBL" id="KAJ8896018.1"/>
    </source>
</evidence>
<evidence type="ECO:0000313" key="2">
    <source>
        <dbReference type="Proteomes" id="UP001159363"/>
    </source>
</evidence>
<organism evidence="1 2">
    <name type="scientific">Dryococelus australis</name>
    <dbReference type="NCBI Taxonomy" id="614101"/>
    <lineage>
        <taxon>Eukaryota</taxon>
        <taxon>Metazoa</taxon>
        <taxon>Ecdysozoa</taxon>
        <taxon>Arthropoda</taxon>
        <taxon>Hexapoda</taxon>
        <taxon>Insecta</taxon>
        <taxon>Pterygota</taxon>
        <taxon>Neoptera</taxon>
        <taxon>Polyneoptera</taxon>
        <taxon>Phasmatodea</taxon>
        <taxon>Verophasmatodea</taxon>
        <taxon>Anareolatae</taxon>
        <taxon>Phasmatidae</taxon>
        <taxon>Eurycanthinae</taxon>
        <taxon>Dryococelus</taxon>
    </lineage>
</organism>